<dbReference type="KEGG" id="mech:Q9L42_003390"/>
<sequence length="110" mass="13057">MKRLIAIMGLVLFSLSLQAQDKPGSMSGMQGMQGKGQMQMSEEQRDAHMRAKQEQMLIMHDYYNRILAEEDPAKKQKLKDEQLELMKAHHRKMREHKQQMKKMHKKMMNK</sequence>
<evidence type="ECO:0000313" key="4">
    <source>
        <dbReference type="Proteomes" id="UP001225378"/>
    </source>
</evidence>
<dbReference type="EMBL" id="CP157743">
    <property type="protein sequence ID" value="XBS21178.1"/>
    <property type="molecule type" value="Genomic_DNA"/>
</dbReference>
<feature type="chain" id="PRO_5043593853" description="DUF4890 domain-containing protein" evidence="2">
    <location>
        <begin position="20"/>
        <end position="110"/>
    </location>
</feature>
<accession>A0AAU7NW09</accession>
<gene>
    <name evidence="3" type="ORF">Q9L42_003390</name>
</gene>
<dbReference type="AlphaFoldDB" id="A0AAU7NW09"/>
<proteinExistence type="predicted"/>
<feature type="region of interest" description="Disordered" evidence="1">
    <location>
        <begin position="22"/>
        <end position="49"/>
    </location>
</feature>
<keyword evidence="4" id="KW-1185">Reference proteome</keyword>
<feature type="compositionally biased region" description="Low complexity" evidence="1">
    <location>
        <begin position="24"/>
        <end position="41"/>
    </location>
</feature>
<dbReference type="RefSeq" id="WP_305909830.1">
    <property type="nucleotide sequence ID" value="NZ_CP157743.1"/>
</dbReference>
<keyword evidence="2" id="KW-0732">Signal</keyword>
<evidence type="ECO:0000313" key="3">
    <source>
        <dbReference type="EMBL" id="XBS21178.1"/>
    </source>
</evidence>
<dbReference type="Proteomes" id="UP001225378">
    <property type="component" value="Chromosome"/>
</dbReference>
<feature type="signal peptide" evidence="2">
    <location>
        <begin position="1"/>
        <end position="19"/>
    </location>
</feature>
<evidence type="ECO:0000256" key="1">
    <source>
        <dbReference type="SAM" id="MobiDB-lite"/>
    </source>
</evidence>
<organism evidence="3 4">
    <name type="scientific">Methylomarinum roseum</name>
    <dbReference type="NCBI Taxonomy" id="3067653"/>
    <lineage>
        <taxon>Bacteria</taxon>
        <taxon>Pseudomonadati</taxon>
        <taxon>Pseudomonadota</taxon>
        <taxon>Gammaproteobacteria</taxon>
        <taxon>Methylococcales</taxon>
        <taxon>Methylococcaceae</taxon>
        <taxon>Methylomarinum</taxon>
    </lineage>
</organism>
<evidence type="ECO:0000256" key="2">
    <source>
        <dbReference type="SAM" id="SignalP"/>
    </source>
</evidence>
<feature type="region of interest" description="Disordered" evidence="1">
    <location>
        <begin position="91"/>
        <end position="110"/>
    </location>
</feature>
<name>A0AAU7NW09_9GAMM</name>
<protein>
    <recommendedName>
        <fullName evidence="5">DUF4890 domain-containing protein</fullName>
    </recommendedName>
</protein>
<evidence type="ECO:0008006" key="5">
    <source>
        <dbReference type="Google" id="ProtNLM"/>
    </source>
</evidence>
<reference evidence="3 4" key="1">
    <citation type="journal article" date="2024" name="Microbiology">
        <title>Methylomarinum rosea sp. nov., a novel halophilic methanotrophic bacterium from the hypersaline Lake Elton.</title>
        <authorList>
            <person name="Suleimanov R.Z."/>
            <person name="Oshkin I.Y."/>
            <person name="Danilova O.V."/>
            <person name="Suzina N.E."/>
            <person name="Dedysh S.N."/>
        </authorList>
    </citation>
    <scope>NUCLEOTIDE SEQUENCE [LARGE SCALE GENOMIC DNA]</scope>
    <source>
        <strain evidence="3 4">Ch1-1</strain>
    </source>
</reference>